<evidence type="ECO:0000313" key="3">
    <source>
        <dbReference type="Proteomes" id="UP001476282"/>
    </source>
</evidence>
<dbReference type="Proteomes" id="UP001476282">
    <property type="component" value="Unassembled WGS sequence"/>
</dbReference>
<keyword evidence="1" id="KW-0812">Transmembrane</keyword>
<evidence type="ECO:0000313" key="2">
    <source>
        <dbReference type="EMBL" id="GAA5482440.1"/>
    </source>
</evidence>
<name>A0ABP9UMI1_9BACT</name>
<comment type="caution">
    <text evidence="2">The sequence shown here is derived from an EMBL/GenBank/DDBJ whole genome shotgun (WGS) entry which is preliminary data.</text>
</comment>
<protein>
    <submittedName>
        <fullName evidence="2">Uncharacterized protein</fullName>
    </submittedName>
</protein>
<keyword evidence="1" id="KW-1133">Transmembrane helix</keyword>
<sequence>MLTLVAAMVARWWFWRRVRDQGRRVECGISVGEVMEILGGSSGKAGAFRDAAALGNAVREGGLRLMEKDGVALAKRRRLGWWNLRILPALVVMLGVVSLVSKWAPVPWVLAIGALLIAGHVVVRIAGISVELEAVKRGWAELGKQVRFRRMDEEEAILRCARASVWETILPW</sequence>
<keyword evidence="1" id="KW-0472">Membrane</keyword>
<feature type="transmembrane region" description="Helical" evidence="1">
    <location>
        <begin position="106"/>
        <end position="127"/>
    </location>
</feature>
<evidence type="ECO:0000256" key="1">
    <source>
        <dbReference type="SAM" id="Phobius"/>
    </source>
</evidence>
<dbReference type="EMBL" id="BAABRI010000008">
    <property type="protein sequence ID" value="GAA5482440.1"/>
    <property type="molecule type" value="Genomic_DNA"/>
</dbReference>
<keyword evidence="3" id="KW-1185">Reference proteome</keyword>
<feature type="transmembrane region" description="Helical" evidence="1">
    <location>
        <begin position="82"/>
        <end position="100"/>
    </location>
</feature>
<proteinExistence type="predicted"/>
<gene>
    <name evidence="2" type="ORF">Hsar01_01662</name>
</gene>
<reference evidence="2 3" key="1">
    <citation type="submission" date="2024-02" db="EMBL/GenBank/DDBJ databases">
        <title>Haloferula sargassicola NBRC 104335.</title>
        <authorList>
            <person name="Ichikawa N."/>
            <person name="Katano-Makiyama Y."/>
            <person name="Hidaka K."/>
        </authorList>
    </citation>
    <scope>NUCLEOTIDE SEQUENCE [LARGE SCALE GENOMIC DNA]</scope>
    <source>
        <strain evidence="2 3">NBRC 104335</strain>
    </source>
</reference>
<organism evidence="2 3">
    <name type="scientific">Haloferula sargassicola</name>
    <dbReference type="NCBI Taxonomy" id="490096"/>
    <lineage>
        <taxon>Bacteria</taxon>
        <taxon>Pseudomonadati</taxon>
        <taxon>Verrucomicrobiota</taxon>
        <taxon>Verrucomicrobiia</taxon>
        <taxon>Verrucomicrobiales</taxon>
        <taxon>Verrucomicrobiaceae</taxon>
        <taxon>Haloferula</taxon>
    </lineage>
</organism>
<accession>A0ABP9UMI1</accession>